<protein>
    <submittedName>
        <fullName evidence="4">YrxA</fullName>
    </submittedName>
</protein>
<dbReference type="Pfam" id="PF08279">
    <property type="entry name" value="HTH_11"/>
    <property type="match status" value="1"/>
</dbReference>
<comment type="caution">
    <text evidence="4">The sequence shown here is derived from an EMBL/GenBank/DDBJ whole genome shotgun (WGS) entry which is preliminary data.</text>
</comment>
<accession>A0A0R2FSV0</accession>
<dbReference type="InterPro" id="IPR036390">
    <property type="entry name" value="WH_DNA-bd_sf"/>
</dbReference>
<feature type="binding site" evidence="1">
    <location>
        <position position="145"/>
    </location>
    <ligand>
        <name>Ni(2+)</name>
        <dbReference type="ChEBI" id="CHEBI:49786"/>
    </ligand>
</feature>
<gene>
    <name evidence="4" type="ORF">IV36_GL001960</name>
</gene>
<dbReference type="PIRSF" id="PIRSF037847">
    <property type="entry name" value="NiaR"/>
    <property type="match status" value="1"/>
</dbReference>
<keyword evidence="1" id="KW-0533">Nickel</keyword>
<dbReference type="PANTHER" id="PTHR40068">
    <property type="entry name" value="TRANSCRIPTION REPRESSOR NIAR-RELATED"/>
    <property type="match status" value="1"/>
</dbReference>
<sequence>MRLKNSNVRRRAGIRDDVLNSDLISATALAAKYGVSRQTIVGDIALLRAKGEPIISTVSGYKYQKKESCYHGLIVCQHTIEETRLELETIVNMGGEIEDVIVDHSLYGQLVGTLGISTLHDINDFMSRAEKGNHLLLSSLTQGIHLHNIACNGEAEFLEIKKKLSELGLIYLG</sequence>
<dbReference type="Gene3D" id="1.10.10.10">
    <property type="entry name" value="Winged helix-like DNA-binding domain superfamily/Winged helix DNA-binding domain"/>
    <property type="match status" value="1"/>
</dbReference>
<dbReference type="PANTHER" id="PTHR40068:SF1">
    <property type="entry name" value="TRANSCRIPTION REPRESSOR NIAR-RELATED"/>
    <property type="match status" value="1"/>
</dbReference>
<reference evidence="4 5" key="1">
    <citation type="journal article" date="2015" name="Genome Announc.">
        <title>Expanding the biotechnology potential of lactobacilli through comparative genomics of 213 strains and associated genera.</title>
        <authorList>
            <person name="Sun Z."/>
            <person name="Harris H.M."/>
            <person name="McCann A."/>
            <person name="Guo C."/>
            <person name="Argimon S."/>
            <person name="Zhang W."/>
            <person name="Yang X."/>
            <person name="Jeffery I.B."/>
            <person name="Cooney J.C."/>
            <person name="Kagawa T.F."/>
            <person name="Liu W."/>
            <person name="Song Y."/>
            <person name="Salvetti E."/>
            <person name="Wrobel A."/>
            <person name="Rasinkangas P."/>
            <person name="Parkhill J."/>
            <person name="Rea M.C."/>
            <person name="O'Sullivan O."/>
            <person name="Ritari J."/>
            <person name="Douillard F.P."/>
            <person name="Paul Ross R."/>
            <person name="Yang R."/>
            <person name="Briner A.E."/>
            <person name="Felis G.E."/>
            <person name="de Vos W.M."/>
            <person name="Barrangou R."/>
            <person name="Klaenhammer T.R."/>
            <person name="Caufield P.W."/>
            <person name="Cui Y."/>
            <person name="Zhang H."/>
            <person name="O'Toole P.W."/>
        </authorList>
    </citation>
    <scope>NUCLEOTIDE SEQUENCE [LARGE SCALE GENOMIC DNA]</scope>
    <source>
        <strain evidence="4 5">ATCC 27304</strain>
    </source>
</reference>
<organism evidence="4 5">
    <name type="scientific">Liquorilactobacillus mali</name>
    <dbReference type="NCBI Taxonomy" id="1618"/>
    <lineage>
        <taxon>Bacteria</taxon>
        <taxon>Bacillati</taxon>
        <taxon>Bacillota</taxon>
        <taxon>Bacilli</taxon>
        <taxon>Lactobacillales</taxon>
        <taxon>Lactobacillaceae</taxon>
        <taxon>Liquorilactobacillus</taxon>
    </lineage>
</organism>
<dbReference type="SUPFAM" id="SSF75500">
    <property type="entry name" value="Putative transcriptional regulator TM1602, C-terminal domain"/>
    <property type="match status" value="1"/>
</dbReference>
<feature type="binding site" evidence="1">
    <location>
        <position position="86"/>
    </location>
    <ligand>
        <name>Ni(2+)</name>
        <dbReference type="ChEBI" id="CHEBI:49786"/>
    </ligand>
</feature>
<keyword evidence="1" id="KW-0479">Metal-binding</keyword>
<dbReference type="InterPro" id="IPR036388">
    <property type="entry name" value="WH-like_DNA-bd_sf"/>
</dbReference>
<dbReference type="Pfam" id="PF02829">
    <property type="entry name" value="3H"/>
    <property type="match status" value="1"/>
</dbReference>
<dbReference type="Gene3D" id="3.30.1340.20">
    <property type="entry name" value="3H domain"/>
    <property type="match status" value="1"/>
</dbReference>
<feature type="domain" description="Helix-turn-helix type 11" evidence="3">
    <location>
        <begin position="22"/>
        <end position="62"/>
    </location>
</feature>
<feature type="domain" description="3H" evidence="2">
    <location>
        <begin position="74"/>
        <end position="169"/>
    </location>
</feature>
<dbReference type="SUPFAM" id="SSF46785">
    <property type="entry name" value="Winged helix' DNA-binding domain"/>
    <property type="match status" value="1"/>
</dbReference>
<dbReference type="PATRIC" id="fig|1618.3.peg.1999"/>
<evidence type="ECO:0000256" key="1">
    <source>
        <dbReference type="PIRSR" id="PIRSR037847-1"/>
    </source>
</evidence>
<feature type="binding site" evidence="1">
    <location>
        <position position="78"/>
    </location>
    <ligand>
        <name>Ni(2+)</name>
        <dbReference type="ChEBI" id="CHEBI:49786"/>
    </ligand>
</feature>
<dbReference type="InterPro" id="IPR004173">
    <property type="entry name" value="3H_domain"/>
</dbReference>
<dbReference type="InterPro" id="IPR013196">
    <property type="entry name" value="HTH_11"/>
</dbReference>
<dbReference type="EMBL" id="JQAR01000005">
    <property type="protein sequence ID" value="KRN31150.1"/>
    <property type="molecule type" value="Genomic_DNA"/>
</dbReference>
<feature type="binding site" evidence="1">
    <location>
        <position position="147"/>
    </location>
    <ligand>
        <name>Ni(2+)</name>
        <dbReference type="ChEBI" id="CHEBI:49786"/>
    </ligand>
</feature>
<dbReference type="InterPro" id="IPR026043">
    <property type="entry name" value="NadR"/>
</dbReference>
<dbReference type="Proteomes" id="UP000051727">
    <property type="component" value="Unassembled WGS sequence"/>
</dbReference>
<proteinExistence type="predicted"/>
<name>A0A0R2FSV0_9LACO</name>
<evidence type="ECO:0000259" key="2">
    <source>
        <dbReference type="Pfam" id="PF02829"/>
    </source>
</evidence>
<dbReference type="STRING" id="1618.IV36_GL001960"/>
<dbReference type="GO" id="GO:0046872">
    <property type="term" value="F:metal ion binding"/>
    <property type="evidence" value="ECO:0007669"/>
    <property type="project" value="UniProtKB-KW"/>
</dbReference>
<dbReference type="AlphaFoldDB" id="A0A0R2FSV0"/>
<evidence type="ECO:0000313" key="5">
    <source>
        <dbReference type="Proteomes" id="UP000051727"/>
    </source>
</evidence>
<evidence type="ECO:0000259" key="3">
    <source>
        <dbReference type="Pfam" id="PF08279"/>
    </source>
</evidence>
<dbReference type="InterPro" id="IPR035922">
    <property type="entry name" value="3H_dom_sf"/>
</dbReference>
<evidence type="ECO:0000313" key="4">
    <source>
        <dbReference type="EMBL" id="KRN31150.1"/>
    </source>
</evidence>